<dbReference type="GO" id="GO:0016787">
    <property type="term" value="F:hydrolase activity"/>
    <property type="evidence" value="ECO:0007669"/>
    <property type="project" value="UniProtKB-KW"/>
</dbReference>
<comment type="cofactor">
    <cofactor evidence="1">
        <name>Mg(2+)</name>
        <dbReference type="ChEBI" id="CHEBI:18420"/>
    </cofactor>
</comment>
<dbReference type="SUPFAM" id="SSF55811">
    <property type="entry name" value="Nudix"/>
    <property type="match status" value="2"/>
</dbReference>
<gene>
    <name evidence="5" type="ORF">AB5J51_38100</name>
</gene>
<evidence type="ECO:0000313" key="5">
    <source>
        <dbReference type="EMBL" id="XDV68330.1"/>
    </source>
</evidence>
<keyword evidence="3" id="KW-0460">Magnesium</keyword>
<evidence type="ECO:0000259" key="4">
    <source>
        <dbReference type="PROSITE" id="PS51462"/>
    </source>
</evidence>
<dbReference type="InterPro" id="IPR020084">
    <property type="entry name" value="NUDIX_hydrolase_CS"/>
</dbReference>
<reference evidence="5" key="1">
    <citation type="submission" date="2024-08" db="EMBL/GenBank/DDBJ databases">
        <authorList>
            <person name="Yu S.T."/>
        </authorList>
    </citation>
    <scope>NUCLEOTIDE SEQUENCE</scope>
    <source>
        <strain evidence="5">R33</strain>
    </source>
</reference>
<evidence type="ECO:0000256" key="1">
    <source>
        <dbReference type="ARBA" id="ARBA00001946"/>
    </source>
</evidence>
<dbReference type="PROSITE" id="PS00893">
    <property type="entry name" value="NUDIX_BOX"/>
    <property type="match status" value="1"/>
</dbReference>
<protein>
    <submittedName>
        <fullName evidence="5">NUDIX domain-containing protein</fullName>
    </submittedName>
</protein>
<dbReference type="CDD" id="cd04683">
    <property type="entry name" value="NUDIX_Hydrolase"/>
    <property type="match status" value="1"/>
</dbReference>
<dbReference type="PANTHER" id="PTHR43046">
    <property type="entry name" value="GDP-MANNOSE MANNOSYL HYDROLASE"/>
    <property type="match status" value="1"/>
</dbReference>
<feature type="domain" description="Nudix hydrolase" evidence="4">
    <location>
        <begin position="158"/>
        <end position="293"/>
    </location>
</feature>
<evidence type="ECO:0000256" key="3">
    <source>
        <dbReference type="ARBA" id="ARBA00022842"/>
    </source>
</evidence>
<sequence>MASLSTEPRGTAALLVNTAGQYLLHLRDANKPHICDPGTWSIPGGGREGEESCRQAVERELLEETGLRVPLEPLTIVDAHGPTGDKGQIQVYVGAWDGDDNTLPCPEGIMFRWFDAETTAWLTMCPWTAEVIALHQRTASVPAPRSPSCPARAGGSRARLNAIGVHLYLEREDGRILLGRRHPDVAFAGNQFHALAGHLETENAVAGLVREAEEEAGLVIAPEDLELVHTVHMLDEGGDGQPRLGLFFRARTWSGTPEVREPDKCLEWVWVDPTALPEPIVAYTRNAIEAIGRGVAYSELGWT</sequence>
<evidence type="ECO:0000256" key="2">
    <source>
        <dbReference type="ARBA" id="ARBA00022801"/>
    </source>
</evidence>
<organism evidence="5">
    <name type="scientific">Streptomyces sp. R33</name>
    <dbReference type="NCBI Taxonomy" id="3238629"/>
    <lineage>
        <taxon>Bacteria</taxon>
        <taxon>Bacillati</taxon>
        <taxon>Actinomycetota</taxon>
        <taxon>Actinomycetes</taxon>
        <taxon>Kitasatosporales</taxon>
        <taxon>Streptomycetaceae</taxon>
        <taxon>Streptomyces</taxon>
    </lineage>
</organism>
<dbReference type="PROSITE" id="PS51462">
    <property type="entry name" value="NUDIX"/>
    <property type="match status" value="2"/>
</dbReference>
<dbReference type="AlphaFoldDB" id="A0AB39YE31"/>
<dbReference type="PANTHER" id="PTHR43046:SF12">
    <property type="entry name" value="GDP-MANNOSE MANNOSYL HYDROLASE"/>
    <property type="match status" value="1"/>
</dbReference>
<keyword evidence="2" id="KW-0378">Hydrolase</keyword>
<dbReference type="RefSeq" id="WP_369779867.1">
    <property type="nucleotide sequence ID" value="NZ_CP165727.1"/>
</dbReference>
<dbReference type="Gene3D" id="3.90.79.10">
    <property type="entry name" value="Nucleoside Triphosphate Pyrophosphohydrolase"/>
    <property type="match status" value="2"/>
</dbReference>
<dbReference type="EMBL" id="CP165727">
    <property type="protein sequence ID" value="XDV68330.1"/>
    <property type="molecule type" value="Genomic_DNA"/>
</dbReference>
<dbReference type="Pfam" id="PF00293">
    <property type="entry name" value="NUDIX"/>
    <property type="match status" value="2"/>
</dbReference>
<dbReference type="InterPro" id="IPR015797">
    <property type="entry name" value="NUDIX_hydrolase-like_dom_sf"/>
</dbReference>
<feature type="domain" description="Nudix hydrolase" evidence="4">
    <location>
        <begin position="6"/>
        <end position="136"/>
    </location>
</feature>
<dbReference type="InterPro" id="IPR000086">
    <property type="entry name" value="NUDIX_hydrolase_dom"/>
</dbReference>
<proteinExistence type="predicted"/>
<name>A0AB39YE31_9ACTN</name>
<accession>A0AB39YE31</accession>